<dbReference type="EMBL" id="JH431827">
    <property type="status" value="NOT_ANNOTATED_CDS"/>
    <property type="molecule type" value="Genomic_DNA"/>
</dbReference>
<feature type="transmembrane region" description="Helical" evidence="12">
    <location>
        <begin position="36"/>
        <end position="62"/>
    </location>
</feature>
<feature type="transmembrane region" description="Helical" evidence="12">
    <location>
        <begin position="268"/>
        <end position="288"/>
    </location>
</feature>
<dbReference type="AlphaFoldDB" id="T1J3L2"/>
<dbReference type="Proteomes" id="UP000014500">
    <property type="component" value="Unassembled WGS sequence"/>
</dbReference>
<keyword evidence="15" id="KW-1185">Reference proteome</keyword>
<reference evidence="14" key="2">
    <citation type="submission" date="2015-02" db="UniProtKB">
        <authorList>
            <consortium name="EnsemblMetazoa"/>
        </authorList>
    </citation>
    <scope>IDENTIFICATION</scope>
</reference>
<evidence type="ECO:0000256" key="8">
    <source>
        <dbReference type="ARBA" id="ARBA00023170"/>
    </source>
</evidence>
<comment type="similarity">
    <text evidence="2 10">Belongs to the G-protein coupled receptor 1 family.</text>
</comment>
<dbReference type="GO" id="GO:0004930">
    <property type="term" value="F:G protein-coupled receptor activity"/>
    <property type="evidence" value="ECO:0007669"/>
    <property type="project" value="UniProtKB-KW"/>
</dbReference>
<evidence type="ECO:0000256" key="11">
    <source>
        <dbReference type="SAM" id="MobiDB-lite"/>
    </source>
</evidence>
<evidence type="ECO:0000256" key="1">
    <source>
        <dbReference type="ARBA" id="ARBA00004651"/>
    </source>
</evidence>
<name>T1J3L2_STRMM</name>
<feature type="transmembrane region" description="Helical" evidence="12">
    <location>
        <begin position="149"/>
        <end position="174"/>
    </location>
</feature>
<evidence type="ECO:0000256" key="4">
    <source>
        <dbReference type="ARBA" id="ARBA00022692"/>
    </source>
</evidence>
<organism evidence="14 15">
    <name type="scientific">Strigamia maritima</name>
    <name type="common">European centipede</name>
    <name type="synonym">Geophilus maritimus</name>
    <dbReference type="NCBI Taxonomy" id="126957"/>
    <lineage>
        <taxon>Eukaryota</taxon>
        <taxon>Metazoa</taxon>
        <taxon>Ecdysozoa</taxon>
        <taxon>Arthropoda</taxon>
        <taxon>Myriapoda</taxon>
        <taxon>Chilopoda</taxon>
        <taxon>Pleurostigmophora</taxon>
        <taxon>Geophilomorpha</taxon>
        <taxon>Linotaeniidae</taxon>
        <taxon>Strigamia</taxon>
    </lineage>
</organism>
<evidence type="ECO:0000256" key="10">
    <source>
        <dbReference type="RuleBase" id="RU000688"/>
    </source>
</evidence>
<dbReference type="Gene3D" id="1.20.1070.10">
    <property type="entry name" value="Rhodopsin 7-helix transmembrane proteins"/>
    <property type="match status" value="1"/>
</dbReference>
<dbReference type="PROSITE" id="PS50262">
    <property type="entry name" value="G_PROTEIN_RECEP_F1_2"/>
    <property type="match status" value="1"/>
</dbReference>
<evidence type="ECO:0000313" key="15">
    <source>
        <dbReference type="Proteomes" id="UP000014500"/>
    </source>
</evidence>
<feature type="domain" description="G-protein coupled receptors family 1 profile" evidence="13">
    <location>
        <begin position="54"/>
        <end position="320"/>
    </location>
</feature>
<evidence type="ECO:0000259" key="13">
    <source>
        <dbReference type="PROSITE" id="PS50262"/>
    </source>
</evidence>
<reference evidence="15" key="1">
    <citation type="submission" date="2011-05" db="EMBL/GenBank/DDBJ databases">
        <authorList>
            <person name="Richards S.R."/>
            <person name="Qu J."/>
            <person name="Jiang H."/>
            <person name="Jhangiani S.N."/>
            <person name="Agravi P."/>
            <person name="Goodspeed R."/>
            <person name="Gross S."/>
            <person name="Mandapat C."/>
            <person name="Jackson L."/>
            <person name="Mathew T."/>
            <person name="Pu L."/>
            <person name="Thornton R."/>
            <person name="Saada N."/>
            <person name="Wilczek-Boney K.B."/>
            <person name="Lee S."/>
            <person name="Kovar C."/>
            <person name="Wu Y."/>
            <person name="Scherer S.E."/>
            <person name="Worley K.C."/>
            <person name="Muzny D.M."/>
            <person name="Gibbs R."/>
        </authorList>
    </citation>
    <scope>NUCLEOTIDE SEQUENCE</scope>
    <source>
        <strain evidence="15">Brora</strain>
    </source>
</reference>
<evidence type="ECO:0000256" key="7">
    <source>
        <dbReference type="ARBA" id="ARBA00023136"/>
    </source>
</evidence>
<dbReference type="InterPro" id="IPR017452">
    <property type="entry name" value="GPCR_Rhodpsn_7TM"/>
</dbReference>
<dbReference type="GO" id="GO:0005886">
    <property type="term" value="C:plasma membrane"/>
    <property type="evidence" value="ECO:0007669"/>
    <property type="project" value="UniProtKB-SubCell"/>
</dbReference>
<proteinExistence type="inferred from homology"/>
<dbReference type="CDD" id="cd15210">
    <property type="entry name" value="7tmA_GPR84-like"/>
    <property type="match status" value="1"/>
</dbReference>
<evidence type="ECO:0000256" key="6">
    <source>
        <dbReference type="ARBA" id="ARBA00023040"/>
    </source>
</evidence>
<dbReference type="SUPFAM" id="SSF81321">
    <property type="entry name" value="Family A G protein-coupled receptor-like"/>
    <property type="match status" value="1"/>
</dbReference>
<evidence type="ECO:0000313" key="14">
    <source>
        <dbReference type="EnsemblMetazoa" id="SMAR008179-PA"/>
    </source>
</evidence>
<dbReference type="SMART" id="SM01381">
    <property type="entry name" value="7TM_GPCR_Srsx"/>
    <property type="match status" value="1"/>
</dbReference>
<dbReference type="HOGENOM" id="CLU_009579_3_10_1"/>
<comment type="subcellular location">
    <subcellularLocation>
        <location evidence="1">Cell membrane</location>
        <topology evidence="1">Multi-pass membrane protein</topology>
    </subcellularLocation>
</comment>
<dbReference type="PRINTS" id="PR00237">
    <property type="entry name" value="GPCRRHODOPSN"/>
</dbReference>
<dbReference type="InterPro" id="IPR000276">
    <property type="entry name" value="GPCR_Rhodpsn"/>
</dbReference>
<keyword evidence="8 10" id="KW-0675">Receptor</keyword>
<dbReference type="STRING" id="126957.T1J3L2"/>
<dbReference type="OMA" id="WIVRQTQ"/>
<evidence type="ECO:0000256" key="5">
    <source>
        <dbReference type="ARBA" id="ARBA00022989"/>
    </source>
</evidence>
<evidence type="ECO:0000256" key="9">
    <source>
        <dbReference type="ARBA" id="ARBA00023224"/>
    </source>
</evidence>
<keyword evidence="6 10" id="KW-0297">G-protein coupled receptor</keyword>
<evidence type="ECO:0000256" key="2">
    <source>
        <dbReference type="ARBA" id="ARBA00010663"/>
    </source>
</evidence>
<keyword evidence="7 12" id="KW-0472">Membrane</keyword>
<keyword evidence="5 12" id="KW-1133">Transmembrane helix</keyword>
<feature type="transmembrane region" description="Helical" evidence="12">
    <location>
        <begin position="300"/>
        <end position="322"/>
    </location>
</feature>
<keyword evidence="9 10" id="KW-0807">Transducer</keyword>
<dbReference type="eggNOG" id="KOG3656">
    <property type="taxonomic scope" value="Eukaryota"/>
</dbReference>
<accession>T1J3L2</accession>
<feature type="transmembrane region" description="Helical" evidence="12">
    <location>
        <begin position="115"/>
        <end position="137"/>
    </location>
</feature>
<dbReference type="PANTHER" id="PTHR24228:SF74">
    <property type="entry name" value="G-PROTEIN COUPLED RECEPTORS FAMILY 1 PROFILE DOMAIN-CONTAINING PROTEIN"/>
    <property type="match status" value="1"/>
</dbReference>
<dbReference type="PhylomeDB" id="T1J3L2"/>
<feature type="transmembrane region" description="Helical" evidence="12">
    <location>
        <begin position="201"/>
        <end position="226"/>
    </location>
</feature>
<feature type="transmembrane region" description="Helical" evidence="12">
    <location>
        <begin position="74"/>
        <end position="95"/>
    </location>
</feature>
<keyword evidence="4 10" id="KW-0812">Transmembrane</keyword>
<protein>
    <recommendedName>
        <fullName evidence="13">G-protein coupled receptors family 1 profile domain-containing protein</fullName>
    </recommendedName>
</protein>
<dbReference type="PROSITE" id="PS00237">
    <property type="entry name" value="G_PROTEIN_RECEP_F1_1"/>
    <property type="match status" value="1"/>
</dbReference>
<dbReference type="PANTHER" id="PTHR24228">
    <property type="entry name" value="B2 BRADYKININ RECEPTOR/ANGIOTENSIN II RECEPTOR"/>
    <property type="match status" value="1"/>
</dbReference>
<sequence>MEDDTYWNEDYYNGHLTSSTPITHGGSLLDDYPSSLLYFAVFCCVLFITIGVPGNLLTICALTKAKKLHNATTAFIINLSIADLLFCGFNLPLVVSTFLHRGWVHGELLCQLFPFFRYSNVAVSLFSVLAITINRYVMIAHQQFYPRLYQFWSLAASILAIWLFSFGTLVPTLLGVWGRFGFDPKVGSCSIIPVNNKSPKAFLFIVAFGLPCIVIVICYVRIFWIVRQTQKAARKTQNQRTRITPDHSGPIKPLDPKRAKREARDLRLIKMILVIFFSFVACYLPVTLVKVFGKEETLPVTNICGYILIFMSACINPIIYVLMSTEYRKAYKDLFTWKNPQRRPGVELPSSGSHTSKM</sequence>
<keyword evidence="3" id="KW-1003">Cell membrane</keyword>
<dbReference type="EnsemblMetazoa" id="SMAR008179-RA">
    <property type="protein sequence ID" value="SMAR008179-PA"/>
    <property type="gene ID" value="SMAR008179"/>
</dbReference>
<feature type="region of interest" description="Disordered" evidence="11">
    <location>
        <begin position="236"/>
        <end position="256"/>
    </location>
</feature>
<evidence type="ECO:0000256" key="12">
    <source>
        <dbReference type="SAM" id="Phobius"/>
    </source>
</evidence>
<evidence type="ECO:0000256" key="3">
    <source>
        <dbReference type="ARBA" id="ARBA00022475"/>
    </source>
</evidence>
<dbReference type="Pfam" id="PF00001">
    <property type="entry name" value="7tm_1"/>
    <property type="match status" value="1"/>
</dbReference>